<dbReference type="InterPro" id="IPR036390">
    <property type="entry name" value="WH_DNA-bd_sf"/>
</dbReference>
<keyword evidence="1" id="KW-0805">Transcription regulation</keyword>
<gene>
    <name evidence="5" type="ORF">MPOR_29580</name>
</gene>
<dbReference type="PROSITE" id="PS01117">
    <property type="entry name" value="HTH_MARR_1"/>
    <property type="match status" value="1"/>
</dbReference>
<evidence type="ECO:0000256" key="1">
    <source>
        <dbReference type="ARBA" id="ARBA00023015"/>
    </source>
</evidence>
<evidence type="ECO:0000256" key="2">
    <source>
        <dbReference type="ARBA" id="ARBA00023125"/>
    </source>
</evidence>
<keyword evidence="2" id="KW-0238">DNA-binding</keyword>
<dbReference type="RefSeq" id="WP_163674932.1">
    <property type="nucleotide sequence ID" value="NZ_AP022570.1"/>
</dbReference>
<proteinExistence type="predicted"/>
<evidence type="ECO:0000256" key="3">
    <source>
        <dbReference type="ARBA" id="ARBA00023163"/>
    </source>
</evidence>
<dbReference type="PROSITE" id="PS50995">
    <property type="entry name" value="HTH_MARR_2"/>
    <property type="match status" value="1"/>
</dbReference>
<dbReference type="Pfam" id="PF01047">
    <property type="entry name" value="MarR"/>
    <property type="match status" value="1"/>
</dbReference>
<dbReference type="Gene3D" id="1.10.10.10">
    <property type="entry name" value="Winged helix-like DNA-binding domain superfamily/Winged helix DNA-binding domain"/>
    <property type="match status" value="1"/>
</dbReference>
<dbReference type="EMBL" id="AP022570">
    <property type="protein sequence ID" value="BBX51932.1"/>
    <property type="molecule type" value="Genomic_DNA"/>
</dbReference>
<dbReference type="InterPro" id="IPR000835">
    <property type="entry name" value="HTH_MarR-typ"/>
</dbReference>
<dbReference type="PANTHER" id="PTHR33164">
    <property type="entry name" value="TRANSCRIPTIONAL REGULATOR, MARR FAMILY"/>
    <property type="match status" value="1"/>
</dbReference>
<keyword evidence="6" id="KW-1185">Reference proteome</keyword>
<accession>A0A6N4V881</accession>
<dbReference type="SUPFAM" id="SSF46785">
    <property type="entry name" value="Winged helix' DNA-binding domain"/>
    <property type="match status" value="1"/>
</dbReference>
<dbReference type="InterPro" id="IPR023187">
    <property type="entry name" value="Tscrpt_reg_MarR-type_CS"/>
</dbReference>
<evidence type="ECO:0000313" key="5">
    <source>
        <dbReference type="EMBL" id="BBX51932.1"/>
    </source>
</evidence>
<dbReference type="AlphaFoldDB" id="A0A6N4V881"/>
<dbReference type="Proteomes" id="UP000466785">
    <property type="component" value="Chromosome"/>
</dbReference>
<evidence type="ECO:0000259" key="4">
    <source>
        <dbReference type="PROSITE" id="PS50995"/>
    </source>
</evidence>
<dbReference type="KEGG" id="mpof:MPOR_29580"/>
<feature type="domain" description="HTH marR-type" evidence="4">
    <location>
        <begin position="9"/>
        <end position="143"/>
    </location>
</feature>
<dbReference type="PANTHER" id="PTHR33164:SF94">
    <property type="entry name" value="TRANSCRIPTIONAL REGULATORY PROTEIN-RELATED"/>
    <property type="match status" value="1"/>
</dbReference>
<keyword evidence="3" id="KW-0804">Transcription</keyword>
<protein>
    <submittedName>
        <fullName evidence="5">Transcriptional regulator</fullName>
    </submittedName>
</protein>
<name>A0A6N4V881_9MYCO</name>
<dbReference type="GO" id="GO:0003700">
    <property type="term" value="F:DNA-binding transcription factor activity"/>
    <property type="evidence" value="ECO:0007669"/>
    <property type="project" value="InterPro"/>
</dbReference>
<reference evidence="5 6" key="1">
    <citation type="journal article" date="2019" name="Emerg. Microbes Infect.">
        <title>Comprehensive subspecies identification of 175 nontuberculous mycobacteria species based on 7547 genomic profiles.</title>
        <authorList>
            <person name="Matsumoto Y."/>
            <person name="Kinjo T."/>
            <person name="Motooka D."/>
            <person name="Nabeya D."/>
            <person name="Jung N."/>
            <person name="Uechi K."/>
            <person name="Horii T."/>
            <person name="Iida T."/>
            <person name="Fujita J."/>
            <person name="Nakamura S."/>
        </authorList>
    </citation>
    <scope>NUCLEOTIDE SEQUENCE [LARGE SCALE GENOMIC DNA]</scope>
    <source>
        <strain evidence="5 6">JCM 12603</strain>
    </source>
</reference>
<evidence type="ECO:0000313" key="6">
    <source>
        <dbReference type="Proteomes" id="UP000466785"/>
    </source>
</evidence>
<organism evidence="5 6">
    <name type="scientific">Mycolicibacterium poriferae</name>
    <dbReference type="NCBI Taxonomy" id="39694"/>
    <lineage>
        <taxon>Bacteria</taxon>
        <taxon>Bacillati</taxon>
        <taxon>Actinomycetota</taxon>
        <taxon>Actinomycetes</taxon>
        <taxon>Mycobacteriales</taxon>
        <taxon>Mycobacteriaceae</taxon>
        <taxon>Mycolicibacterium</taxon>
    </lineage>
</organism>
<dbReference type="InterPro" id="IPR036388">
    <property type="entry name" value="WH-like_DNA-bd_sf"/>
</dbReference>
<dbReference type="GO" id="GO:0003677">
    <property type="term" value="F:DNA binding"/>
    <property type="evidence" value="ECO:0007669"/>
    <property type="project" value="UniProtKB-KW"/>
</dbReference>
<dbReference type="GO" id="GO:0006950">
    <property type="term" value="P:response to stress"/>
    <property type="evidence" value="ECO:0007669"/>
    <property type="project" value="TreeGrafter"/>
</dbReference>
<dbReference type="SMART" id="SM00347">
    <property type="entry name" value="HTH_MARR"/>
    <property type="match status" value="1"/>
</dbReference>
<dbReference type="InterPro" id="IPR039422">
    <property type="entry name" value="MarR/SlyA-like"/>
</dbReference>
<sequence length="159" mass="16916">MTDNAGDSSDAITDALLSASRLLVAISARSIADVDDTLTVPQFRTLVILRTRGPVNLATLAGLLDVTPSTAGRMVDRLVDAGLIDRRPHPESRRELIAELSARGRHTVDAVTAKRRAEIAAIVATMPPVERHGLVRALSAFTEAGGELPVGPAEEDHLR</sequence>